<dbReference type="GO" id="GO:0005524">
    <property type="term" value="F:ATP binding"/>
    <property type="evidence" value="ECO:0007669"/>
    <property type="project" value="UniProtKB-KW"/>
</dbReference>
<evidence type="ECO:0000256" key="8">
    <source>
        <dbReference type="ARBA" id="ARBA00022801"/>
    </source>
</evidence>
<dbReference type="GO" id="GO:0120545">
    <property type="term" value="F:nucleic acid conformation isomerase activity"/>
    <property type="evidence" value="ECO:0007669"/>
    <property type="project" value="UniProtKB-ARBA"/>
</dbReference>
<dbReference type="GO" id="GO:0009035">
    <property type="term" value="F:type I site-specific deoxyribonuclease activity"/>
    <property type="evidence" value="ECO:0007669"/>
    <property type="project" value="UniProtKB-EC"/>
</dbReference>
<dbReference type="CDD" id="cd22332">
    <property type="entry name" value="HsdR_N"/>
    <property type="match status" value="1"/>
</dbReference>
<dbReference type="CDD" id="cd18800">
    <property type="entry name" value="SF2_C_EcoR124I-like"/>
    <property type="match status" value="1"/>
</dbReference>
<dbReference type="PANTHER" id="PTHR30195">
    <property type="entry name" value="TYPE I SITE-SPECIFIC DEOXYRIBONUCLEASE PROTEIN SUBUNIT M AND R"/>
    <property type="match status" value="1"/>
</dbReference>
<evidence type="ECO:0000256" key="7">
    <source>
        <dbReference type="ARBA" id="ARBA00022759"/>
    </source>
</evidence>
<keyword evidence="8" id="KW-0378">Hydrolase</keyword>
<dbReference type="EC" id="3.1.21.3" evidence="3"/>
<dbReference type="Gene3D" id="3.40.50.300">
    <property type="entry name" value="P-loop containing nucleotide triphosphate hydrolases"/>
    <property type="match status" value="2"/>
</dbReference>
<dbReference type="AlphaFoldDB" id="A0A3N5B3H1"/>
<name>A0A3N5B3H1_9EURY</name>
<evidence type="ECO:0000313" key="12">
    <source>
        <dbReference type="EMBL" id="RPF51853.1"/>
    </source>
</evidence>
<organism evidence="12 13">
    <name type="scientific">Methanobrevibacter gottschalkii DSM 11977</name>
    <dbReference type="NCBI Taxonomy" id="1122229"/>
    <lineage>
        <taxon>Archaea</taxon>
        <taxon>Methanobacteriati</taxon>
        <taxon>Methanobacteriota</taxon>
        <taxon>Methanomada group</taxon>
        <taxon>Methanobacteria</taxon>
        <taxon>Methanobacteriales</taxon>
        <taxon>Methanobacteriaceae</taxon>
        <taxon>Methanobrevibacter</taxon>
    </lineage>
</organism>
<dbReference type="InterPro" id="IPR014001">
    <property type="entry name" value="Helicase_ATP-bd"/>
</dbReference>
<dbReference type="InterPro" id="IPR051268">
    <property type="entry name" value="Type-I_R_enzyme_R_subunit"/>
</dbReference>
<dbReference type="InterPro" id="IPR055180">
    <property type="entry name" value="HsdR_RecA-like_helicase_dom_2"/>
</dbReference>
<comment type="catalytic activity">
    <reaction evidence="1">
        <text>Endonucleolytic cleavage of DNA to give random double-stranded fragments with terminal 5'-phosphates, ATP is simultaneously hydrolyzed.</text>
        <dbReference type="EC" id="3.1.21.3"/>
    </reaction>
</comment>
<evidence type="ECO:0000256" key="6">
    <source>
        <dbReference type="ARBA" id="ARBA00022747"/>
    </source>
</evidence>
<dbReference type="InterPro" id="IPR027417">
    <property type="entry name" value="P-loop_NTPase"/>
</dbReference>
<dbReference type="PROSITE" id="PS51192">
    <property type="entry name" value="HELICASE_ATP_BIND_1"/>
    <property type="match status" value="1"/>
</dbReference>
<dbReference type="Pfam" id="PF04313">
    <property type="entry name" value="HSDR_N"/>
    <property type="match status" value="1"/>
</dbReference>
<dbReference type="RefSeq" id="WP_123833413.1">
    <property type="nucleotide sequence ID" value="NZ_RKRG01000002.1"/>
</dbReference>
<feature type="domain" description="Helicase ATP-binding" evidence="11">
    <location>
        <begin position="249"/>
        <end position="416"/>
    </location>
</feature>
<dbReference type="Pfam" id="PF18766">
    <property type="entry name" value="SWI2_SNF2"/>
    <property type="match status" value="1"/>
</dbReference>
<evidence type="ECO:0000256" key="10">
    <source>
        <dbReference type="ARBA" id="ARBA00023125"/>
    </source>
</evidence>
<dbReference type="PANTHER" id="PTHR30195:SF16">
    <property type="entry name" value="TYPE I RESTRICTION ENZYME ENDONUCLEASE SUBUNIT"/>
    <property type="match status" value="1"/>
</dbReference>
<dbReference type="Proteomes" id="UP000271783">
    <property type="component" value="Unassembled WGS sequence"/>
</dbReference>
<reference evidence="12 13" key="1">
    <citation type="submission" date="2018-11" db="EMBL/GenBank/DDBJ databases">
        <title>Genomic Encyclopedia of Type Strains, Phase IV (KMG-IV): sequencing the most valuable type-strain genomes for metagenomic binning, comparative biology and taxonomic classification.</title>
        <authorList>
            <person name="Goeker M."/>
        </authorList>
    </citation>
    <scope>NUCLEOTIDE SEQUENCE [LARGE SCALE GENOMIC DNA]</scope>
    <source>
        <strain evidence="12 13">DSM 11977</strain>
    </source>
</reference>
<keyword evidence="6" id="KW-0680">Restriction system</keyword>
<dbReference type="Gene3D" id="3.90.1570.50">
    <property type="match status" value="1"/>
</dbReference>
<dbReference type="GO" id="GO:0009307">
    <property type="term" value="P:DNA restriction-modification system"/>
    <property type="evidence" value="ECO:0007669"/>
    <property type="project" value="UniProtKB-KW"/>
</dbReference>
<keyword evidence="7" id="KW-0255">Endonuclease</keyword>
<evidence type="ECO:0000256" key="4">
    <source>
        <dbReference type="ARBA" id="ARBA00022722"/>
    </source>
</evidence>
<dbReference type="EMBL" id="RKRG01000002">
    <property type="protein sequence ID" value="RPF51853.1"/>
    <property type="molecule type" value="Genomic_DNA"/>
</dbReference>
<protein>
    <recommendedName>
        <fullName evidence="3">type I site-specific deoxyribonuclease</fullName>
        <ecNumber evidence="3">3.1.21.3</ecNumber>
    </recommendedName>
</protein>
<dbReference type="Gene3D" id="1.20.58.910">
    <property type="match status" value="1"/>
</dbReference>
<evidence type="ECO:0000256" key="2">
    <source>
        <dbReference type="ARBA" id="ARBA00008598"/>
    </source>
</evidence>
<gene>
    <name evidence="12" type="ORF">EDC42_1194</name>
</gene>
<dbReference type="InterPro" id="IPR004473">
    <property type="entry name" value="Restrct_endonuc_typeI_HsdR"/>
</dbReference>
<keyword evidence="13" id="KW-1185">Reference proteome</keyword>
<dbReference type="InterPro" id="IPR007409">
    <property type="entry name" value="Restrct_endonuc_type1_HsdR_N"/>
</dbReference>
<comment type="similarity">
    <text evidence="2">Belongs to the HsdR family.</text>
</comment>
<keyword evidence="9" id="KW-0067">ATP-binding</keyword>
<sequence length="907" mass="106544">MSTQSEAVLENNLIKRLSENGYEFVKIRNENDLLANFRVQLDKLNKCKLTDEEFNKVLLFLDEGSIFDKAKKLRDHYYIDRKDNPFYIKFLNQKDWCKNIFQVSNQITMESKHKNRYDVTLLINGFPLVQIELKRRGMPLKEAFDQITRYTLHSYKGLFNYIQIFVVSNGINTKYFANGLKNDLQFEFTFYWKDEKNNNILSLDDFANTFLEKCNLAKMISKYMVLNESSKRLMILRAYQKYAVEAVIHQALDIKQNGYVWHTTGSGKTLTSYKVSQLLAEDESIYKVIFVVDRRDLDIQTNKEFNSFCDGCVNTTKHTGALIKNLTTEGKGKLVTTTIQKLSKAVKTAGDKVKLQKIKDKKIILIFDECHRSQFGEMHNVITEFFSNSLSFGFTGTPIFAKNSDGTRTTKDIFGKKLHEYVIKDAIADNNVLGFSVDYVGGAKSHTDIDKEVKKINTKEYLESDNRLNQIVDYIIESYDSKTRNREFNAMFTVSRGGVIHNYYELFKKKKHDLKIVTIFTFKANEDLSENEHSQDLLDKYILDYNKMFETNFTSDDFKQYHADVSKRMKNREIDLLLVVDMFLTGFDSKLLNTLYVDKNLQYHGLLQAFSRTNRIVNKRKSQGNIVCFTNLKDNVDEAIALFSDPNAIEDIILPPYETFVKWFNEDLKRLFKLVKTATEALDLQSENDKKKFVLIFRDLIRNKNKLDIFTEFNWDDVKIDEQEFNDFKSAYLDIYDEFKKDNEDGESVLGDIDFELELLRNDQINVDYILNLLADLDKNSTSFKHDKQRIISLMKEHENLRSKIDLIEKFINEKLGNIDSKVTNINEEFDKFMKHERKQAMCEIVDEENLNEDVARQIFEYFEFSGKIDEELIKQSLVEKLKFKERKAKVNTIKFKIFELFEKFDY</sequence>
<keyword evidence="10" id="KW-0238">DNA-binding</keyword>
<dbReference type="SMART" id="SM00487">
    <property type="entry name" value="DEXDc"/>
    <property type="match status" value="1"/>
</dbReference>
<evidence type="ECO:0000256" key="1">
    <source>
        <dbReference type="ARBA" id="ARBA00000851"/>
    </source>
</evidence>
<evidence type="ECO:0000256" key="5">
    <source>
        <dbReference type="ARBA" id="ARBA00022741"/>
    </source>
</evidence>
<dbReference type="InterPro" id="IPR040980">
    <property type="entry name" value="SWI2_SNF2"/>
</dbReference>
<dbReference type="GO" id="GO:0003677">
    <property type="term" value="F:DNA binding"/>
    <property type="evidence" value="ECO:0007669"/>
    <property type="project" value="UniProtKB-KW"/>
</dbReference>
<dbReference type="Pfam" id="PF22679">
    <property type="entry name" value="T1R_D3-like"/>
    <property type="match status" value="1"/>
</dbReference>
<dbReference type="Pfam" id="PF12008">
    <property type="entry name" value="EcoR124_C"/>
    <property type="match status" value="1"/>
</dbReference>
<keyword evidence="4" id="KW-0540">Nuclease</keyword>
<evidence type="ECO:0000259" key="11">
    <source>
        <dbReference type="PROSITE" id="PS51192"/>
    </source>
</evidence>
<evidence type="ECO:0000313" key="13">
    <source>
        <dbReference type="Proteomes" id="UP000271783"/>
    </source>
</evidence>
<dbReference type="InterPro" id="IPR022625">
    <property type="entry name" value="TypeI_RM_Rsu_C"/>
</dbReference>
<proteinExistence type="inferred from homology"/>
<evidence type="ECO:0000256" key="3">
    <source>
        <dbReference type="ARBA" id="ARBA00012654"/>
    </source>
</evidence>
<dbReference type="NCBIfam" id="TIGR00348">
    <property type="entry name" value="hsdR"/>
    <property type="match status" value="1"/>
</dbReference>
<comment type="caution">
    <text evidence="12">The sequence shown here is derived from an EMBL/GenBank/DDBJ whole genome shotgun (WGS) entry which is preliminary data.</text>
</comment>
<evidence type="ECO:0000256" key="9">
    <source>
        <dbReference type="ARBA" id="ARBA00022840"/>
    </source>
</evidence>
<keyword evidence="5" id="KW-0547">Nucleotide-binding</keyword>
<dbReference type="SUPFAM" id="SSF52540">
    <property type="entry name" value="P-loop containing nucleoside triphosphate hydrolases"/>
    <property type="match status" value="2"/>
</dbReference>
<accession>A0A3N5B3H1</accession>